<comment type="caution">
    <text evidence="1">The sequence shown here is derived from an EMBL/GenBank/DDBJ whole genome shotgun (WGS) entry which is preliminary data.</text>
</comment>
<name>A0A225SNK2_9BURK</name>
<dbReference type="AlphaFoldDB" id="A0A225SNK2"/>
<keyword evidence="2" id="KW-1185">Reference proteome</keyword>
<organism evidence="1 2">
    <name type="scientific">Herbaspirillum aquaticum</name>
    <dbReference type="NCBI Taxonomy" id="568783"/>
    <lineage>
        <taxon>Bacteria</taxon>
        <taxon>Pseudomonadati</taxon>
        <taxon>Pseudomonadota</taxon>
        <taxon>Betaproteobacteria</taxon>
        <taxon>Burkholderiales</taxon>
        <taxon>Oxalobacteraceae</taxon>
        <taxon>Herbaspirillum</taxon>
    </lineage>
</organism>
<dbReference type="Pfam" id="PF09563">
    <property type="entry name" value="RE_LlaJI"/>
    <property type="match status" value="1"/>
</dbReference>
<evidence type="ECO:0000313" key="2">
    <source>
        <dbReference type="Proteomes" id="UP000214747"/>
    </source>
</evidence>
<accession>A0A225SNK2</accession>
<reference evidence="1 2" key="1">
    <citation type="journal article" date="2010" name="Int. J. Syst. Evol. Microbiol.">
        <title>Reclassification of Herbaspirillum putei as a later heterotypic synonym of Herbaspirillum huttiense, with the description of H. huttiense subsp. huttiense subsp. nov. and H. huttiense subsp. putei subsp. nov., comb. nov., and description of Herbaspirillum aquaticum sp. nov.</title>
        <authorList>
            <person name="Dobritsa A.P."/>
            <person name="Reddy M.C."/>
            <person name="Samadpour M."/>
        </authorList>
    </citation>
    <scope>NUCLEOTIDE SEQUENCE [LARGE SCALE GENOMIC DNA]</scope>
    <source>
        <strain evidence="1 2">IEH 4430</strain>
    </source>
</reference>
<evidence type="ECO:0000313" key="1">
    <source>
        <dbReference type="EMBL" id="OWY32671.1"/>
    </source>
</evidence>
<proteinExistence type="predicted"/>
<sequence length="452" mass="52270">MSSGGDLSKITVLEGQLYRDKEWLQRLGINSEEFKFLVNSKIFRAEESASYQLSFVGIVIFSNSLLLALPKFCDVQNISMQRILEILKVYFRRSQKRRPITDQRRDPEFGNEQILREYDAMYALRDWFFHHGIYRRDEAETGKSGKVHWAKTISKRIPLLSRSGVVYPEVIGERKVSTFNEISSLQIEILQYLLKRYDEDLPLQVSQAQQSQENYLLRDILHPNKRPFLLRRLALEKREVYQSEKVRLLDLLTQIVDSRLAESASQPQIYGTTAFYSVWEDVCRSVLCGTAPLDPESLLGEPVWKIPLERGEVKTYRMRQIPDMVLIRNSWRFIIDAKYYYRFPFSHPGAQDIVKQFYYLDSMQPTSDQIASIFLLPLPGAHKAQFLGIATIENGQRNFGSIEAWGLDPVMLLNHYVAQSPAGHNSLIDPILLARANMSEMRSQAPAFVSSQ</sequence>
<evidence type="ECO:0008006" key="3">
    <source>
        <dbReference type="Google" id="ProtNLM"/>
    </source>
</evidence>
<gene>
    <name evidence="1" type="ORF">CEJ45_20750</name>
</gene>
<dbReference type="EMBL" id="NJGV01000024">
    <property type="protein sequence ID" value="OWY32671.1"/>
    <property type="molecule type" value="Genomic_DNA"/>
</dbReference>
<dbReference type="InterPro" id="IPR018579">
    <property type="entry name" value="Restrct_endonuc_II_LlaJI"/>
</dbReference>
<dbReference type="Proteomes" id="UP000214747">
    <property type="component" value="Unassembled WGS sequence"/>
</dbReference>
<protein>
    <recommendedName>
        <fullName evidence="3">Restriction endonuclease</fullName>
    </recommendedName>
</protein>